<dbReference type="EMBL" id="SRLO01009507">
    <property type="protein sequence ID" value="TNN26776.1"/>
    <property type="molecule type" value="Genomic_DNA"/>
</dbReference>
<reference evidence="2 3" key="1">
    <citation type="submission" date="2019-03" db="EMBL/GenBank/DDBJ databases">
        <title>First draft genome of Liparis tanakae, snailfish: a comprehensive survey of snailfish specific genes.</title>
        <authorList>
            <person name="Kim W."/>
            <person name="Song I."/>
            <person name="Jeong J.-H."/>
            <person name="Kim D."/>
            <person name="Kim S."/>
            <person name="Ryu S."/>
            <person name="Song J.Y."/>
            <person name="Lee S.K."/>
        </authorList>
    </citation>
    <scope>NUCLEOTIDE SEQUENCE [LARGE SCALE GENOMIC DNA]</scope>
    <source>
        <tissue evidence="2">Muscle</tissue>
    </source>
</reference>
<sequence length="165" mass="17357">MEDGGGGKRVEGGDGGWRVEVEEGGWRGEMEGGGGGPEGPMHQTPEGHTWGTRYLFDGLPLEGAVLTDEAVRHTDEVLAQLPDRVPDRVLDRVLDRVPAVVRLGVSSQRQQLEDGHHVGGLQSPPMGVLQGPGREVQQDGGLGPAAQGLLGQHRLGAEPQDGITA</sequence>
<feature type="region of interest" description="Disordered" evidence="1">
    <location>
        <begin position="108"/>
        <end position="165"/>
    </location>
</feature>
<evidence type="ECO:0000256" key="1">
    <source>
        <dbReference type="SAM" id="MobiDB-lite"/>
    </source>
</evidence>
<comment type="caution">
    <text evidence="2">The sequence shown here is derived from an EMBL/GenBank/DDBJ whole genome shotgun (WGS) entry which is preliminary data.</text>
</comment>
<keyword evidence="3" id="KW-1185">Reference proteome</keyword>
<name>A0A4Z2ED45_9TELE</name>
<accession>A0A4Z2ED45</accession>
<dbReference type="AlphaFoldDB" id="A0A4Z2ED45"/>
<organism evidence="2 3">
    <name type="scientific">Liparis tanakae</name>
    <name type="common">Tanaka's snailfish</name>
    <dbReference type="NCBI Taxonomy" id="230148"/>
    <lineage>
        <taxon>Eukaryota</taxon>
        <taxon>Metazoa</taxon>
        <taxon>Chordata</taxon>
        <taxon>Craniata</taxon>
        <taxon>Vertebrata</taxon>
        <taxon>Euteleostomi</taxon>
        <taxon>Actinopterygii</taxon>
        <taxon>Neopterygii</taxon>
        <taxon>Teleostei</taxon>
        <taxon>Neoteleostei</taxon>
        <taxon>Acanthomorphata</taxon>
        <taxon>Eupercaria</taxon>
        <taxon>Perciformes</taxon>
        <taxon>Cottioidei</taxon>
        <taxon>Cottales</taxon>
        <taxon>Liparidae</taxon>
        <taxon>Liparis</taxon>
    </lineage>
</organism>
<protein>
    <submittedName>
        <fullName evidence="2">Uncharacterized protein</fullName>
    </submittedName>
</protein>
<gene>
    <name evidence="2" type="ORF">EYF80_063085</name>
</gene>
<feature type="region of interest" description="Disordered" evidence="1">
    <location>
        <begin position="1"/>
        <end position="49"/>
    </location>
</feature>
<dbReference type="Proteomes" id="UP000314294">
    <property type="component" value="Unassembled WGS sequence"/>
</dbReference>
<evidence type="ECO:0000313" key="2">
    <source>
        <dbReference type="EMBL" id="TNN26776.1"/>
    </source>
</evidence>
<feature type="compositionally biased region" description="Basic and acidic residues" evidence="1">
    <location>
        <begin position="1"/>
        <end position="30"/>
    </location>
</feature>
<proteinExistence type="predicted"/>
<evidence type="ECO:0000313" key="3">
    <source>
        <dbReference type="Proteomes" id="UP000314294"/>
    </source>
</evidence>